<evidence type="ECO:0000256" key="2">
    <source>
        <dbReference type="ARBA" id="ARBA00023125"/>
    </source>
</evidence>
<evidence type="ECO:0000256" key="1">
    <source>
        <dbReference type="ARBA" id="ARBA00023015"/>
    </source>
</evidence>
<sequence length="227" mass="24203">MTPQARMSASSKVRAVPYGAERTLRTVSGGRRRRGAELEQAILRAAAEELTASGYGGMTMDKVARRAGTNKNAIYRRWPQRAALGIAAYGHLAETLTPVPDTGSLRGDALELLRQADATWSSPRGAVLRDLLAAAADEPVLLELLREQAGAGAVNAAWRALLDRAVARGEAPPEAVHPRVVALPMALLRGEYAVRGVPAVPDEVLVEIVDEVFLPLVRGRGLPGRHG</sequence>
<reference evidence="7" key="1">
    <citation type="journal article" date="2019" name="Int. J. Syst. Evol. Microbiol.">
        <title>The Global Catalogue of Microorganisms (GCM) 10K type strain sequencing project: providing services to taxonomists for standard genome sequencing and annotation.</title>
        <authorList>
            <consortium name="The Broad Institute Genomics Platform"/>
            <consortium name="The Broad Institute Genome Sequencing Center for Infectious Disease"/>
            <person name="Wu L."/>
            <person name="Ma J."/>
        </authorList>
    </citation>
    <scope>NUCLEOTIDE SEQUENCE [LARGE SCALE GENOMIC DNA]</scope>
    <source>
        <strain evidence="7">JCM 18126</strain>
    </source>
</reference>
<evidence type="ECO:0000256" key="4">
    <source>
        <dbReference type="PROSITE-ProRule" id="PRU00335"/>
    </source>
</evidence>
<dbReference type="Pfam" id="PF16859">
    <property type="entry name" value="TetR_C_11"/>
    <property type="match status" value="1"/>
</dbReference>
<comment type="caution">
    <text evidence="6">The sequence shown here is derived from an EMBL/GenBank/DDBJ whole genome shotgun (WGS) entry which is preliminary data.</text>
</comment>
<evidence type="ECO:0000256" key="3">
    <source>
        <dbReference type="ARBA" id="ARBA00023163"/>
    </source>
</evidence>
<evidence type="ECO:0000259" key="5">
    <source>
        <dbReference type="PROSITE" id="PS50977"/>
    </source>
</evidence>
<keyword evidence="2 4" id="KW-0238">DNA-binding</keyword>
<dbReference type="InterPro" id="IPR009057">
    <property type="entry name" value="Homeodomain-like_sf"/>
</dbReference>
<keyword evidence="1" id="KW-0805">Transcription regulation</keyword>
<evidence type="ECO:0000313" key="7">
    <source>
        <dbReference type="Proteomes" id="UP001501195"/>
    </source>
</evidence>
<dbReference type="Proteomes" id="UP001501195">
    <property type="component" value="Unassembled WGS sequence"/>
</dbReference>
<keyword evidence="3" id="KW-0804">Transcription</keyword>
<dbReference type="InterPro" id="IPR001647">
    <property type="entry name" value="HTH_TetR"/>
</dbReference>
<dbReference type="SUPFAM" id="SSF48498">
    <property type="entry name" value="Tetracyclin repressor-like, C-terminal domain"/>
    <property type="match status" value="1"/>
</dbReference>
<dbReference type="Pfam" id="PF00440">
    <property type="entry name" value="TetR_N"/>
    <property type="match status" value="1"/>
</dbReference>
<dbReference type="InterPro" id="IPR011075">
    <property type="entry name" value="TetR_C"/>
</dbReference>
<feature type="domain" description="HTH tetR-type" evidence="5">
    <location>
        <begin position="36"/>
        <end position="96"/>
    </location>
</feature>
<gene>
    <name evidence="6" type="ORF">GCM10023225_22450</name>
</gene>
<dbReference type="Gene3D" id="1.10.357.10">
    <property type="entry name" value="Tetracycline Repressor, domain 2"/>
    <property type="match status" value="1"/>
</dbReference>
<dbReference type="PROSITE" id="PS50977">
    <property type="entry name" value="HTH_TETR_2"/>
    <property type="match status" value="1"/>
</dbReference>
<protein>
    <submittedName>
        <fullName evidence="6">TetR/AcrR family transcriptional regulator</fullName>
    </submittedName>
</protein>
<proteinExistence type="predicted"/>
<evidence type="ECO:0000313" key="6">
    <source>
        <dbReference type="EMBL" id="GAA4981968.1"/>
    </source>
</evidence>
<dbReference type="EMBL" id="BAABIL010000327">
    <property type="protein sequence ID" value="GAA4981968.1"/>
    <property type="molecule type" value="Genomic_DNA"/>
</dbReference>
<name>A0ABP9HXX6_9ACTN</name>
<dbReference type="PANTHER" id="PTHR30055">
    <property type="entry name" value="HTH-TYPE TRANSCRIPTIONAL REGULATOR RUTR"/>
    <property type="match status" value="1"/>
</dbReference>
<keyword evidence="7" id="KW-1185">Reference proteome</keyword>
<feature type="DNA-binding region" description="H-T-H motif" evidence="4">
    <location>
        <begin position="59"/>
        <end position="78"/>
    </location>
</feature>
<accession>A0ABP9HXX6</accession>
<dbReference type="InterPro" id="IPR036271">
    <property type="entry name" value="Tet_transcr_reg_TetR-rel_C_sf"/>
</dbReference>
<dbReference type="SUPFAM" id="SSF46689">
    <property type="entry name" value="Homeodomain-like"/>
    <property type="match status" value="1"/>
</dbReference>
<dbReference type="InterPro" id="IPR050109">
    <property type="entry name" value="HTH-type_TetR-like_transc_reg"/>
</dbReference>
<organism evidence="6 7">
    <name type="scientific">Kineococcus glutinatus</name>
    <dbReference type="NCBI Taxonomy" id="1070872"/>
    <lineage>
        <taxon>Bacteria</taxon>
        <taxon>Bacillati</taxon>
        <taxon>Actinomycetota</taxon>
        <taxon>Actinomycetes</taxon>
        <taxon>Kineosporiales</taxon>
        <taxon>Kineosporiaceae</taxon>
        <taxon>Kineococcus</taxon>
    </lineage>
</organism>
<dbReference type="PANTHER" id="PTHR30055:SF148">
    <property type="entry name" value="TETR-FAMILY TRANSCRIPTIONAL REGULATOR"/>
    <property type="match status" value="1"/>
</dbReference>
<dbReference type="Gene3D" id="1.10.10.60">
    <property type="entry name" value="Homeodomain-like"/>
    <property type="match status" value="1"/>
</dbReference>